<organism evidence="1">
    <name type="scientific">Siphoviridae sp. ctTPJ4</name>
    <dbReference type="NCBI Taxonomy" id="2825519"/>
    <lineage>
        <taxon>Viruses</taxon>
        <taxon>Duplodnaviria</taxon>
        <taxon>Heunggongvirae</taxon>
        <taxon>Uroviricota</taxon>
        <taxon>Caudoviricetes</taxon>
    </lineage>
</organism>
<proteinExistence type="predicted"/>
<sequence length="113" mass="12384">MTLTPSSTAWIIMIPPFERNTMSDNKPNAKTALDDAYSFIDGMDPDSEAYTHALRNIKDLEQIQDAKRRRFCPSPDAVVGAVGSFVGIVAILKAEQIFPVASKALGFVAKIRI</sequence>
<reference evidence="1" key="1">
    <citation type="journal article" date="2021" name="Proc. Natl. Acad. Sci. U.S.A.">
        <title>A Catalog of Tens of Thousands of Viruses from Human Metagenomes Reveals Hidden Associations with Chronic Diseases.</title>
        <authorList>
            <person name="Tisza M.J."/>
            <person name="Buck C.B."/>
        </authorList>
    </citation>
    <scope>NUCLEOTIDE SEQUENCE</scope>
    <source>
        <strain evidence="1">CtTPJ4</strain>
    </source>
</reference>
<accession>A0A8S5V0L6</accession>
<evidence type="ECO:0000313" key="1">
    <source>
        <dbReference type="EMBL" id="DAG00159.1"/>
    </source>
</evidence>
<dbReference type="EMBL" id="BK016177">
    <property type="protein sequence ID" value="DAG00159.1"/>
    <property type="molecule type" value="Genomic_DNA"/>
</dbReference>
<name>A0A8S5V0L6_9CAUD</name>
<protein>
    <submittedName>
        <fullName evidence="1">Uncharacterized protein</fullName>
    </submittedName>
</protein>